<keyword evidence="2" id="KW-0408">Iron</keyword>
<evidence type="ECO:0000259" key="3">
    <source>
        <dbReference type="Pfam" id="PF06155"/>
    </source>
</evidence>
<dbReference type="Gene3D" id="3.30.2020.30">
    <property type="match status" value="1"/>
</dbReference>
<evidence type="ECO:0000313" key="4">
    <source>
        <dbReference type="EMBL" id="RKF08331.1"/>
    </source>
</evidence>
<dbReference type="PANTHER" id="PTHR35303:SF5">
    <property type="entry name" value="OS02G0197800 PROTEIN"/>
    <property type="match status" value="1"/>
</dbReference>
<evidence type="ECO:0000256" key="2">
    <source>
        <dbReference type="ARBA" id="ARBA00023004"/>
    </source>
</evidence>
<evidence type="ECO:0000313" key="5">
    <source>
        <dbReference type="Proteomes" id="UP000246132"/>
    </source>
</evidence>
<dbReference type="Proteomes" id="UP000246132">
    <property type="component" value="Unassembled WGS sequence"/>
</dbReference>
<feature type="domain" description="Gamma-butyrobetaine hydroxylase-like N-terminal" evidence="3">
    <location>
        <begin position="10"/>
        <end position="92"/>
    </location>
</feature>
<protein>
    <submittedName>
        <fullName evidence="4">DUF971 domain-containing protein</fullName>
    </submittedName>
</protein>
<dbReference type="OrthoDB" id="9794178at2"/>
<gene>
    <name evidence="4" type="ORF">DEM25_003355</name>
</gene>
<accession>A0A3A8AS61</accession>
<organism evidence="4 5">
    <name type="scientific">Oceaniradius stylonematis</name>
    <dbReference type="NCBI Taxonomy" id="2184161"/>
    <lineage>
        <taxon>Bacteria</taxon>
        <taxon>Pseudomonadati</taxon>
        <taxon>Pseudomonadota</taxon>
        <taxon>Alphaproteobacteria</taxon>
        <taxon>Hyphomicrobiales</taxon>
        <taxon>Ahrensiaceae</taxon>
        <taxon>Oceaniradius</taxon>
    </lineage>
</organism>
<dbReference type="InterPro" id="IPR010376">
    <property type="entry name" value="GBBH-like_N"/>
</dbReference>
<dbReference type="PANTHER" id="PTHR35303">
    <property type="entry name" value="OS02G0197800 PROTEIN"/>
    <property type="match status" value="1"/>
</dbReference>
<reference evidence="4 5" key="1">
    <citation type="journal article" date="2018" name="Int. J. Syst. Bacteriol.">
        <title>Oceaniradius stylonemae gen. nov., sp. nov., isolated from a red alga, Stylonema cornu-cervi.</title>
        <authorList>
            <person name="Jeong S."/>
        </authorList>
    </citation>
    <scope>NUCLEOTIDE SEQUENCE [LARGE SCALE GENOMIC DNA]</scope>
    <source>
        <strain evidence="4 5">StC1</strain>
    </source>
</reference>
<proteinExistence type="predicted"/>
<dbReference type="GO" id="GO:0046872">
    <property type="term" value="F:metal ion binding"/>
    <property type="evidence" value="ECO:0007669"/>
    <property type="project" value="UniProtKB-KW"/>
</dbReference>
<evidence type="ECO:0000256" key="1">
    <source>
        <dbReference type="ARBA" id="ARBA00022723"/>
    </source>
</evidence>
<dbReference type="AlphaFoldDB" id="A0A3A8AS61"/>
<sequence length="117" mass="13138">MSDVWPTELRVSADKRQLTVTFDNGARHALTAEMLRVMSPSAEVQGHSPEQRKTVGGKKDVGIMKVEPVGNYAVRITFDDMHATGIFTWSYLNELGIQKDEKWAAYLAELEQKGLSR</sequence>
<keyword evidence="5" id="KW-1185">Reference proteome</keyword>
<keyword evidence="1" id="KW-0479">Metal-binding</keyword>
<name>A0A3A8AS61_9HYPH</name>
<dbReference type="RefSeq" id="WP_109768135.1">
    <property type="nucleotide sequence ID" value="NZ_CP159474.1"/>
</dbReference>
<comment type="caution">
    <text evidence="4">The sequence shown here is derived from an EMBL/GenBank/DDBJ whole genome shotgun (WGS) entry which is preliminary data.</text>
</comment>
<dbReference type="Pfam" id="PF06155">
    <property type="entry name" value="GBBH-like_N"/>
    <property type="match status" value="1"/>
</dbReference>
<dbReference type="EMBL" id="QFWV02000002">
    <property type="protein sequence ID" value="RKF08331.1"/>
    <property type="molecule type" value="Genomic_DNA"/>
</dbReference>
<dbReference type="InterPro" id="IPR038492">
    <property type="entry name" value="GBBH-like_N_sf"/>
</dbReference>